<feature type="compositionally biased region" description="Basic and acidic residues" evidence="8">
    <location>
        <begin position="549"/>
        <end position="562"/>
    </location>
</feature>
<feature type="transmembrane region" description="Helical" evidence="9">
    <location>
        <begin position="353"/>
        <end position="371"/>
    </location>
</feature>
<dbReference type="InterPro" id="IPR000060">
    <property type="entry name" value="BCCT_transptr"/>
</dbReference>
<evidence type="ECO:0000256" key="3">
    <source>
        <dbReference type="ARBA" id="ARBA00022448"/>
    </source>
</evidence>
<organism evidence="10 11">
    <name type="scientific">Pseudosulfitobacter pseudonitzschiae</name>
    <dbReference type="NCBI Taxonomy" id="1402135"/>
    <lineage>
        <taxon>Bacteria</taxon>
        <taxon>Pseudomonadati</taxon>
        <taxon>Pseudomonadota</taxon>
        <taxon>Alphaproteobacteria</taxon>
        <taxon>Rhodobacterales</taxon>
        <taxon>Roseobacteraceae</taxon>
        <taxon>Pseudosulfitobacter</taxon>
    </lineage>
</organism>
<evidence type="ECO:0000256" key="2">
    <source>
        <dbReference type="ARBA" id="ARBA00005658"/>
    </source>
</evidence>
<evidence type="ECO:0000256" key="7">
    <source>
        <dbReference type="ARBA" id="ARBA00023136"/>
    </source>
</evidence>
<feature type="transmembrane region" description="Helical" evidence="9">
    <location>
        <begin position="228"/>
        <end position="248"/>
    </location>
</feature>
<sequence length="562" mass="61397">MPDKENLDEMHQSRSDPDAITFDTDYELGQDNIRPFGLDIHNPVFVISGGAIVLFVVVALLNQQATADLFGWLRPWLTSTFDWFLMMSVNIIFLFCIALAISPLGKVRIGGQSATPDYGYLSWIAMLFSAGMGIGLLFFSVLEPMYYSLPELNALPLGVNPINEDGTIGNSGLAATVFHWGFSAWAVYVVVALSLAIFAYNLGLPLTLRSAFYPVLGERVWGWWGHSIDILAVFATLFGLTTTLGLGAQQIAAGLTDVFGIEMGQSGIVILIIVITIAALVSVLLGMDAGVKRLAELNMWLALALFLFVLIVGPTWVLLGRFGGTMVEYVTNYAALSNPFGREDTGYMHGWTTFYWAWWIAWSPFVGMFIARVSRGRTVREFIICVLLLPSLVCALWMSVFGGMALEQLASGYEGAKEVVVAYRPELSFFRMIDQFPLYNIVAPICLVLIVVFFVTSSDSGSLVIDTITAGGKMDAPVAQRVFWCTFEGLVAIALLLGGGLNALQGAAVSMGIPFTLVVLAMCYCLFLALRSENRLLGQPDGSAVTPPHEVEHNEPPRGDHW</sequence>
<accession>A0A221K674</accession>
<reference evidence="10 11" key="1">
    <citation type="submission" date="2017-07" db="EMBL/GenBank/DDBJ databases">
        <title>Genome Sequence of Sulfitobacter pseudonitzschiae Strain SMR1 Isolated from a culture of the Diatom Skeletonema marinoi.</title>
        <authorList>
            <person name="Topel M."/>
            <person name="Pinder M.I.M."/>
            <person name="Johansson O.N."/>
            <person name="Kourtchenko O."/>
            <person name="Godhe A."/>
            <person name="Clarke A.K."/>
        </authorList>
    </citation>
    <scope>NUCLEOTIDE SEQUENCE [LARGE SCALE GENOMIC DNA]</scope>
    <source>
        <strain evidence="10 11">SMR1</strain>
        <plasmid evidence="10 11">pSMR1-1</plasmid>
    </source>
</reference>
<feature type="transmembrane region" description="Helical" evidence="9">
    <location>
        <begin position="299"/>
        <end position="319"/>
    </location>
</feature>
<dbReference type="RefSeq" id="WP_421086427.1">
    <property type="nucleotide sequence ID" value="NZ_JBMGNR010000003.1"/>
</dbReference>
<dbReference type="AlphaFoldDB" id="A0A221K674"/>
<comment type="subcellular location">
    <subcellularLocation>
        <location evidence="1">Cell membrane</location>
        <topology evidence="1">Multi-pass membrane protein</topology>
    </subcellularLocation>
</comment>
<evidence type="ECO:0000256" key="5">
    <source>
        <dbReference type="ARBA" id="ARBA00022692"/>
    </source>
</evidence>
<evidence type="ECO:0000256" key="1">
    <source>
        <dbReference type="ARBA" id="ARBA00004651"/>
    </source>
</evidence>
<dbReference type="GO" id="GO:0022857">
    <property type="term" value="F:transmembrane transporter activity"/>
    <property type="evidence" value="ECO:0007669"/>
    <property type="project" value="InterPro"/>
</dbReference>
<geneLocation type="plasmid" evidence="10 11">
    <name>pSMR1-1</name>
</geneLocation>
<protein>
    <submittedName>
        <fullName evidence="10">Glycine betaine/proline betaine transporter BetS</fullName>
    </submittedName>
</protein>
<proteinExistence type="inferred from homology"/>
<feature type="transmembrane region" description="Helical" evidence="9">
    <location>
        <begin position="44"/>
        <end position="63"/>
    </location>
</feature>
<feature type="transmembrane region" description="Helical" evidence="9">
    <location>
        <begin position="482"/>
        <end position="501"/>
    </location>
</feature>
<evidence type="ECO:0000256" key="9">
    <source>
        <dbReference type="SAM" id="Phobius"/>
    </source>
</evidence>
<dbReference type="EMBL" id="CP022416">
    <property type="protein sequence ID" value="ASM74465.1"/>
    <property type="molecule type" value="Genomic_DNA"/>
</dbReference>
<evidence type="ECO:0000256" key="8">
    <source>
        <dbReference type="SAM" id="MobiDB-lite"/>
    </source>
</evidence>
<evidence type="ECO:0000313" key="11">
    <source>
        <dbReference type="Proteomes" id="UP000199754"/>
    </source>
</evidence>
<evidence type="ECO:0000313" key="10">
    <source>
        <dbReference type="EMBL" id="ASM74465.1"/>
    </source>
</evidence>
<dbReference type="PANTHER" id="PTHR30047">
    <property type="entry name" value="HIGH-AFFINITY CHOLINE TRANSPORT PROTEIN-RELATED"/>
    <property type="match status" value="1"/>
</dbReference>
<dbReference type="Proteomes" id="UP000199754">
    <property type="component" value="Plasmid pSMR1-1"/>
</dbReference>
<feature type="transmembrane region" description="Helical" evidence="9">
    <location>
        <begin position="121"/>
        <end position="142"/>
    </location>
</feature>
<evidence type="ECO:0000256" key="6">
    <source>
        <dbReference type="ARBA" id="ARBA00022989"/>
    </source>
</evidence>
<dbReference type="PANTHER" id="PTHR30047:SF7">
    <property type="entry name" value="HIGH-AFFINITY CHOLINE TRANSPORT PROTEIN"/>
    <property type="match status" value="1"/>
</dbReference>
<dbReference type="Pfam" id="PF02028">
    <property type="entry name" value="BCCT"/>
    <property type="match status" value="1"/>
</dbReference>
<keyword evidence="5 9" id="KW-0812">Transmembrane</keyword>
<comment type="similarity">
    <text evidence="2">Belongs to the BCCT transporter (TC 2.A.15) family.</text>
</comment>
<keyword evidence="6 9" id="KW-1133">Transmembrane helix</keyword>
<keyword evidence="4" id="KW-1003">Cell membrane</keyword>
<feature type="transmembrane region" description="Helical" evidence="9">
    <location>
        <begin position="436"/>
        <end position="455"/>
    </location>
</feature>
<feature type="transmembrane region" description="Helical" evidence="9">
    <location>
        <begin position="268"/>
        <end position="287"/>
    </location>
</feature>
<feature type="transmembrane region" description="Helical" evidence="9">
    <location>
        <begin position="383"/>
        <end position="406"/>
    </location>
</feature>
<gene>
    <name evidence="10" type="primary">betS</name>
    <name evidence="10" type="ORF">SULPSESMR1_04769</name>
</gene>
<dbReference type="GO" id="GO:0005886">
    <property type="term" value="C:plasma membrane"/>
    <property type="evidence" value="ECO:0007669"/>
    <property type="project" value="UniProtKB-SubCell"/>
</dbReference>
<keyword evidence="3" id="KW-0813">Transport</keyword>
<keyword evidence="7 9" id="KW-0472">Membrane</keyword>
<feature type="transmembrane region" description="Helical" evidence="9">
    <location>
        <begin position="185"/>
        <end position="208"/>
    </location>
</feature>
<keyword evidence="11" id="KW-1185">Reference proteome</keyword>
<feature type="transmembrane region" description="Helical" evidence="9">
    <location>
        <begin position="83"/>
        <end position="101"/>
    </location>
</feature>
<feature type="region of interest" description="Disordered" evidence="8">
    <location>
        <begin position="540"/>
        <end position="562"/>
    </location>
</feature>
<dbReference type="NCBIfam" id="TIGR00842">
    <property type="entry name" value="bcct"/>
    <property type="match status" value="1"/>
</dbReference>
<dbReference type="KEGG" id="spse:SULPSESMR1_04769"/>
<feature type="transmembrane region" description="Helical" evidence="9">
    <location>
        <begin position="507"/>
        <end position="530"/>
    </location>
</feature>
<name>A0A221K674_9RHOB</name>
<keyword evidence="10" id="KW-0614">Plasmid</keyword>
<evidence type="ECO:0000256" key="4">
    <source>
        <dbReference type="ARBA" id="ARBA00022475"/>
    </source>
</evidence>